<evidence type="ECO:0000256" key="2">
    <source>
        <dbReference type="ARBA" id="ARBA00012438"/>
    </source>
</evidence>
<feature type="coiled-coil region" evidence="9">
    <location>
        <begin position="436"/>
        <end position="463"/>
    </location>
</feature>
<feature type="transmembrane region" description="Helical" evidence="10">
    <location>
        <begin position="143"/>
        <end position="161"/>
    </location>
</feature>
<feature type="transmembrane region" description="Helical" evidence="10">
    <location>
        <begin position="49"/>
        <end position="67"/>
    </location>
</feature>
<evidence type="ECO:0000256" key="1">
    <source>
        <dbReference type="ARBA" id="ARBA00000085"/>
    </source>
</evidence>
<keyword evidence="7" id="KW-0067">ATP-binding</keyword>
<dbReference type="InterPro" id="IPR036890">
    <property type="entry name" value="HATPase_C_sf"/>
</dbReference>
<dbReference type="RefSeq" id="WP_345138469.1">
    <property type="nucleotide sequence ID" value="NZ_BAABAT010000046.1"/>
</dbReference>
<dbReference type="EMBL" id="BAABAT010000046">
    <property type="protein sequence ID" value="GAA4261578.1"/>
    <property type="molecule type" value="Genomic_DNA"/>
</dbReference>
<comment type="catalytic activity">
    <reaction evidence="1">
        <text>ATP + protein L-histidine = ADP + protein N-phospho-L-histidine.</text>
        <dbReference type="EC" id="2.7.13.3"/>
    </reaction>
</comment>
<feature type="domain" description="Signal transduction histidine kinase subgroup 3 dimerisation and phosphoacceptor" evidence="11">
    <location>
        <begin position="480"/>
        <end position="545"/>
    </location>
</feature>
<feature type="transmembrane region" description="Helical" evidence="10">
    <location>
        <begin position="289"/>
        <end position="311"/>
    </location>
</feature>
<feature type="transmembrane region" description="Helical" evidence="10">
    <location>
        <begin position="195"/>
        <end position="214"/>
    </location>
</feature>
<dbReference type="Pfam" id="PF07730">
    <property type="entry name" value="HisKA_3"/>
    <property type="match status" value="1"/>
</dbReference>
<evidence type="ECO:0000313" key="13">
    <source>
        <dbReference type="Proteomes" id="UP001500620"/>
    </source>
</evidence>
<evidence type="ECO:0000313" key="12">
    <source>
        <dbReference type="EMBL" id="GAA4261578.1"/>
    </source>
</evidence>
<evidence type="ECO:0000256" key="6">
    <source>
        <dbReference type="ARBA" id="ARBA00022777"/>
    </source>
</evidence>
<proteinExistence type="predicted"/>
<reference evidence="13" key="1">
    <citation type="journal article" date="2019" name="Int. J. Syst. Evol. Microbiol.">
        <title>The Global Catalogue of Microorganisms (GCM) 10K type strain sequencing project: providing services to taxonomists for standard genome sequencing and annotation.</title>
        <authorList>
            <consortium name="The Broad Institute Genomics Platform"/>
            <consortium name="The Broad Institute Genome Sequencing Center for Infectious Disease"/>
            <person name="Wu L."/>
            <person name="Ma J."/>
        </authorList>
    </citation>
    <scope>NUCLEOTIDE SEQUENCE [LARGE SCALE GENOMIC DNA]</scope>
    <source>
        <strain evidence="13">JCM 17441</strain>
    </source>
</reference>
<evidence type="ECO:0000256" key="4">
    <source>
        <dbReference type="ARBA" id="ARBA00022679"/>
    </source>
</evidence>
<name>A0ABP8DQA4_9ACTN</name>
<evidence type="ECO:0000256" key="10">
    <source>
        <dbReference type="SAM" id="Phobius"/>
    </source>
</evidence>
<keyword evidence="4" id="KW-0808">Transferase</keyword>
<dbReference type="SUPFAM" id="SSF55874">
    <property type="entry name" value="ATPase domain of HSP90 chaperone/DNA topoisomerase II/histidine kinase"/>
    <property type="match status" value="1"/>
</dbReference>
<dbReference type="Gene3D" id="1.20.5.1930">
    <property type="match status" value="1"/>
</dbReference>
<dbReference type="Gene3D" id="3.30.565.10">
    <property type="entry name" value="Histidine kinase-like ATPase, C-terminal domain"/>
    <property type="match status" value="1"/>
</dbReference>
<keyword evidence="6" id="KW-0418">Kinase</keyword>
<keyword evidence="9" id="KW-0175">Coiled coil</keyword>
<keyword evidence="10" id="KW-1133">Transmembrane helix</keyword>
<keyword evidence="3" id="KW-0597">Phosphoprotein</keyword>
<feature type="transmembrane region" description="Helical" evidence="10">
    <location>
        <begin position="109"/>
        <end position="131"/>
    </location>
</feature>
<dbReference type="EC" id="2.7.13.3" evidence="2"/>
<dbReference type="InterPro" id="IPR011712">
    <property type="entry name" value="Sig_transdc_His_kin_sub3_dim/P"/>
</dbReference>
<feature type="transmembrane region" description="Helical" evidence="10">
    <location>
        <begin position="226"/>
        <end position="246"/>
    </location>
</feature>
<protein>
    <recommendedName>
        <fullName evidence="2">histidine kinase</fullName>
        <ecNumber evidence="2">2.7.13.3</ecNumber>
    </recommendedName>
</protein>
<evidence type="ECO:0000256" key="8">
    <source>
        <dbReference type="ARBA" id="ARBA00023012"/>
    </source>
</evidence>
<feature type="transmembrane region" description="Helical" evidence="10">
    <location>
        <begin position="74"/>
        <end position="97"/>
    </location>
</feature>
<keyword evidence="10" id="KW-0472">Membrane</keyword>
<evidence type="ECO:0000256" key="5">
    <source>
        <dbReference type="ARBA" id="ARBA00022741"/>
    </source>
</evidence>
<keyword evidence="5" id="KW-0547">Nucleotide-binding</keyword>
<evidence type="ECO:0000256" key="7">
    <source>
        <dbReference type="ARBA" id="ARBA00022840"/>
    </source>
</evidence>
<dbReference type="PANTHER" id="PTHR24421:SF10">
    <property type="entry name" value="NITRATE_NITRITE SENSOR PROTEIN NARQ"/>
    <property type="match status" value="1"/>
</dbReference>
<dbReference type="Proteomes" id="UP001500620">
    <property type="component" value="Unassembled WGS sequence"/>
</dbReference>
<evidence type="ECO:0000259" key="11">
    <source>
        <dbReference type="Pfam" id="PF07730"/>
    </source>
</evidence>
<evidence type="ECO:0000256" key="3">
    <source>
        <dbReference type="ARBA" id="ARBA00022553"/>
    </source>
</evidence>
<keyword evidence="8" id="KW-0902">Two-component regulatory system</keyword>
<organism evidence="12 13">
    <name type="scientific">Dactylosporangium darangshiense</name>
    <dbReference type="NCBI Taxonomy" id="579108"/>
    <lineage>
        <taxon>Bacteria</taxon>
        <taxon>Bacillati</taxon>
        <taxon>Actinomycetota</taxon>
        <taxon>Actinomycetes</taxon>
        <taxon>Micromonosporales</taxon>
        <taxon>Micromonosporaceae</taxon>
        <taxon>Dactylosporangium</taxon>
    </lineage>
</organism>
<dbReference type="PANTHER" id="PTHR24421">
    <property type="entry name" value="NITRATE/NITRITE SENSOR PROTEIN NARX-RELATED"/>
    <property type="match status" value="1"/>
</dbReference>
<sequence length="665" mass="69776">MVRRRLVGLTVWAGWLLAPAALVTSLLVDHALVGLGRRDLRGLHDGSAAVYVLAIFSAVTVGAALITRGGRNPVGWLFLALGDILALGGVATSYAAYGALARPGSLPAAVLVGEGADVSFIWWIVIVGLVLHLTPTGRAVSTGWRYAAVMLVASGALWWALGLVRPGHMNEPLQQLTNPLAVPSVGGVLAGPTRVAGWLTGLGVLAGGASLVARWRRSAGDERRRLWWMALAAVLVPVLVAVTFVFSYTGNIVGLNIAAGGFVVVLPVAAGLSVAQYRLYDVDRIVSRAVTYVVMSALLAASYLAVLYAVGRTLGGLAGSSRGAAVAATLAAVAVAAPSYRHIQESVDRRFNRRRFEALAVIRRFVRDPVSGVTVQDVLRQALNDDTVTVAYWVDSRQTWVTGEGQPVEPAAESVAVDRHGRPVARVAFDVARVERSLVEAAAAEATAELDNARLRADLALRLVEVQESRARIATSQVAERQRIERNLHDGAQQRLLALALQLRAAHANGDPARLQQTVQHGIGEIQGAVAELRELANGLHPSALSSGGLAGALDDLASRSPIPVTLAVTEERFPAEVETTAWFIACEAIANAVKHASPSAIGVTVASRAGRLHICVRDDGRGGADPTGTGLRGIADRAEALGGLLCIESDHAGGTRVDAELPCA</sequence>
<feature type="transmembrane region" description="Helical" evidence="10">
    <location>
        <begin position="252"/>
        <end position="277"/>
    </location>
</feature>
<dbReference type="InterPro" id="IPR050482">
    <property type="entry name" value="Sensor_HK_TwoCompSys"/>
</dbReference>
<keyword evidence="13" id="KW-1185">Reference proteome</keyword>
<keyword evidence="10" id="KW-0812">Transmembrane</keyword>
<dbReference type="CDD" id="cd16917">
    <property type="entry name" value="HATPase_UhpB-NarQ-NarX-like"/>
    <property type="match status" value="1"/>
</dbReference>
<evidence type="ECO:0000256" key="9">
    <source>
        <dbReference type="SAM" id="Coils"/>
    </source>
</evidence>
<comment type="caution">
    <text evidence="12">The sequence shown here is derived from an EMBL/GenBank/DDBJ whole genome shotgun (WGS) entry which is preliminary data.</text>
</comment>
<accession>A0ABP8DQA4</accession>
<gene>
    <name evidence="12" type="ORF">GCM10022255_094710</name>
</gene>